<keyword evidence="3" id="KW-1185">Reference proteome</keyword>
<dbReference type="AlphaFoldDB" id="A0A7J6UZF3"/>
<protein>
    <submittedName>
        <fullName evidence="2">Ubiquitin-like superfamily protein</fullName>
    </submittedName>
</protein>
<dbReference type="GO" id="GO:0005654">
    <property type="term" value="C:nucleoplasm"/>
    <property type="evidence" value="ECO:0007669"/>
    <property type="project" value="TreeGrafter"/>
</dbReference>
<proteinExistence type="predicted"/>
<dbReference type="SMART" id="SM00213">
    <property type="entry name" value="UBQ"/>
    <property type="match status" value="2"/>
</dbReference>
<dbReference type="PANTHER" id="PTHR10621:SF39">
    <property type="entry name" value="UBIQUITIN-LIKE SUPERFAMILY PROTEIN"/>
    <property type="match status" value="1"/>
</dbReference>
<dbReference type="SUPFAM" id="SSF54236">
    <property type="entry name" value="Ubiquitin-like"/>
    <property type="match status" value="3"/>
</dbReference>
<gene>
    <name evidence="2" type="ORF">FRX31_032366</name>
</gene>
<dbReference type="EMBL" id="JABWDY010040530">
    <property type="protein sequence ID" value="KAF5178054.1"/>
    <property type="molecule type" value="Genomic_DNA"/>
</dbReference>
<dbReference type="Pfam" id="PF00240">
    <property type="entry name" value="ubiquitin"/>
    <property type="match status" value="2"/>
</dbReference>
<dbReference type="OrthoDB" id="428577at2759"/>
<reference evidence="2 3" key="1">
    <citation type="submission" date="2020-06" db="EMBL/GenBank/DDBJ databases">
        <title>Transcriptomic and genomic resources for Thalictrum thalictroides and T. hernandezii: Facilitating candidate gene discovery in an emerging model plant lineage.</title>
        <authorList>
            <person name="Arias T."/>
            <person name="Riano-Pachon D.M."/>
            <person name="Di Stilio V.S."/>
        </authorList>
    </citation>
    <scope>NUCLEOTIDE SEQUENCE [LARGE SCALE GENOMIC DNA]</scope>
    <source>
        <strain evidence="3">cv. WT478/WT964</strain>
        <tissue evidence="2">Leaves</tissue>
    </source>
</reference>
<evidence type="ECO:0000259" key="1">
    <source>
        <dbReference type="PROSITE" id="PS50053"/>
    </source>
</evidence>
<dbReference type="PROSITE" id="PS50053">
    <property type="entry name" value="UBIQUITIN_2"/>
    <property type="match status" value="3"/>
</dbReference>
<organism evidence="2 3">
    <name type="scientific">Thalictrum thalictroides</name>
    <name type="common">Rue-anemone</name>
    <name type="synonym">Anemone thalictroides</name>
    <dbReference type="NCBI Taxonomy" id="46969"/>
    <lineage>
        <taxon>Eukaryota</taxon>
        <taxon>Viridiplantae</taxon>
        <taxon>Streptophyta</taxon>
        <taxon>Embryophyta</taxon>
        <taxon>Tracheophyta</taxon>
        <taxon>Spermatophyta</taxon>
        <taxon>Magnoliopsida</taxon>
        <taxon>Ranunculales</taxon>
        <taxon>Ranunculaceae</taxon>
        <taxon>Thalictroideae</taxon>
        <taxon>Thalictrum</taxon>
    </lineage>
</organism>
<dbReference type="PANTHER" id="PTHR10621">
    <property type="entry name" value="UV EXCISION REPAIR PROTEIN RAD23"/>
    <property type="match status" value="1"/>
</dbReference>
<dbReference type="InterPro" id="IPR029071">
    <property type="entry name" value="Ubiquitin-like_domsf"/>
</dbReference>
<name>A0A7J6UZF3_THATH</name>
<evidence type="ECO:0000313" key="2">
    <source>
        <dbReference type="EMBL" id="KAF5178054.1"/>
    </source>
</evidence>
<dbReference type="GO" id="GO:0070628">
    <property type="term" value="F:proteasome binding"/>
    <property type="evidence" value="ECO:0007669"/>
    <property type="project" value="TreeGrafter"/>
</dbReference>
<accession>A0A7J6UZF3</accession>
<dbReference type="InterPro" id="IPR000626">
    <property type="entry name" value="Ubiquitin-like_dom"/>
</dbReference>
<feature type="domain" description="Ubiquitin-like" evidence="1">
    <location>
        <begin position="170"/>
        <end position="242"/>
    </location>
</feature>
<sequence>MEVTIATAVGEFTMEVGLKEPILDIKQKIEQLLGVEAAHQTLAVYGIELVDGLDMEDYPIIFHGAKIDLTVKPTEAVLPQPWEKIHVTIKFSTRWMNIEVERTETVKNLKEKIHIIDGTPIKKIILQFSGIEMKENHRYLSEYGICDQSEITVIHRSPTCVKAEPTCRMVNFMVQTASCLLNSAVIPLEMKDSTTINELRKMLLDEKILPRDDYFFIHKQRIMQDSCNLRWHGVENRDLLYVFKGTISRET</sequence>
<evidence type="ECO:0000313" key="3">
    <source>
        <dbReference type="Proteomes" id="UP000554482"/>
    </source>
</evidence>
<dbReference type="Gene3D" id="3.10.20.90">
    <property type="entry name" value="Phosphatidylinositol 3-kinase Catalytic Subunit, Chain A, domain 1"/>
    <property type="match status" value="3"/>
</dbReference>
<comment type="caution">
    <text evidence="2">The sequence shown here is derived from an EMBL/GenBank/DDBJ whole genome shotgun (WGS) entry which is preliminary data.</text>
</comment>
<dbReference type="GO" id="GO:0043130">
    <property type="term" value="F:ubiquitin binding"/>
    <property type="evidence" value="ECO:0007669"/>
    <property type="project" value="TreeGrafter"/>
</dbReference>
<dbReference type="GO" id="GO:0031593">
    <property type="term" value="F:polyubiquitin modification-dependent protein binding"/>
    <property type="evidence" value="ECO:0007669"/>
    <property type="project" value="TreeGrafter"/>
</dbReference>
<dbReference type="GO" id="GO:0005829">
    <property type="term" value="C:cytosol"/>
    <property type="evidence" value="ECO:0007669"/>
    <property type="project" value="TreeGrafter"/>
</dbReference>
<dbReference type="CDD" id="cd17039">
    <property type="entry name" value="Ubl_ubiquitin_like"/>
    <property type="match status" value="2"/>
</dbReference>
<dbReference type="GO" id="GO:0043161">
    <property type="term" value="P:proteasome-mediated ubiquitin-dependent protein catabolic process"/>
    <property type="evidence" value="ECO:0007669"/>
    <property type="project" value="TreeGrafter"/>
</dbReference>
<feature type="domain" description="Ubiquitin-like" evidence="1">
    <location>
        <begin position="85"/>
        <end position="156"/>
    </location>
</feature>
<feature type="domain" description="Ubiquitin-like" evidence="1">
    <location>
        <begin position="1"/>
        <end position="60"/>
    </location>
</feature>
<dbReference type="Proteomes" id="UP000554482">
    <property type="component" value="Unassembled WGS sequence"/>
</dbReference>